<proteinExistence type="predicted"/>
<dbReference type="EMBL" id="HBFQ01007701">
    <property type="protein sequence ID" value="CAD8831050.1"/>
    <property type="molecule type" value="Transcribed_RNA"/>
</dbReference>
<dbReference type="AlphaFoldDB" id="A0A7S1EY76"/>
<reference evidence="1" key="1">
    <citation type="submission" date="2021-01" db="EMBL/GenBank/DDBJ databases">
        <authorList>
            <person name="Corre E."/>
            <person name="Pelletier E."/>
            <person name="Niang G."/>
            <person name="Scheremetjew M."/>
            <person name="Finn R."/>
            <person name="Kale V."/>
            <person name="Holt S."/>
            <person name="Cochrane G."/>
            <person name="Meng A."/>
            <person name="Brown T."/>
            <person name="Cohen L."/>
        </authorList>
    </citation>
    <scope>NUCLEOTIDE SEQUENCE</scope>
</reference>
<gene>
    <name evidence="1" type="ORF">NSCI0253_LOCUS5397</name>
</gene>
<evidence type="ECO:0000313" key="1">
    <source>
        <dbReference type="EMBL" id="CAD8831050.1"/>
    </source>
</evidence>
<organism evidence="1">
    <name type="scientific">Noctiluca scintillans</name>
    <name type="common">Sea sparkle</name>
    <name type="synonym">Red tide dinoflagellate</name>
    <dbReference type="NCBI Taxonomy" id="2966"/>
    <lineage>
        <taxon>Eukaryota</taxon>
        <taxon>Sar</taxon>
        <taxon>Alveolata</taxon>
        <taxon>Dinophyceae</taxon>
        <taxon>Noctilucales</taxon>
        <taxon>Noctilucaceae</taxon>
        <taxon>Noctiluca</taxon>
    </lineage>
</organism>
<accession>A0A7S1EY76</accession>
<name>A0A7S1EY76_NOCSC</name>
<protein>
    <submittedName>
        <fullName evidence="1">Uncharacterized protein</fullName>
    </submittedName>
</protein>
<sequence length="417" mass="45116">MEHLFDDVYHISTKNTFLEFQAPCELPLVCRANTDPVRTGPEDEEFYDCADGEPSVTLRGPPCLIDLPALTLDNADMPLAGLESFTEPGVLLERYATPSPLGLIDLDRLETEDTFDRPQLLAPFLFAGLHAGTPFKGGEPARVTPSFVGKSAECVLERSPLPPAPLMPPRIIEGPPEPVPPCFSPSSTVLGALPLQLPPPPVAQPPPVPVLAAPDAPSTDPLLPELREDSCCASSVDDPPPSVPPLVKERSRVTQPVVLTSGCGENGCIYFSWPNDARKLDSMDKQAVSPEFEIHYPGLGPKQFKMVIYPRVVNDQRRGAGFKKAKGRGRVELKCMEESVPASLPDVAFRIGVGSGDKVQPFRGPVRHNFYERAFGCLPNDDEWNFGASVDETGTFTVVLEIAPVERTEPDASSSGS</sequence>